<evidence type="ECO:0000259" key="1">
    <source>
        <dbReference type="Pfam" id="PF13952"/>
    </source>
</evidence>
<reference evidence="3 4" key="1">
    <citation type="journal article" date="2022" name="G3 (Bethesda)">
        <title>Whole-genome sequence and methylome profiling of the almond [Prunus dulcis (Mill.) D.A. Webb] cultivar 'Nonpareil'.</title>
        <authorList>
            <person name="D'Amico-Willman K.M."/>
            <person name="Ouma W.Z."/>
            <person name="Meulia T."/>
            <person name="Sideli G.M."/>
            <person name="Gradziel T.M."/>
            <person name="Fresnedo-Ramirez J."/>
        </authorList>
    </citation>
    <scope>NUCLEOTIDE SEQUENCE [LARGE SCALE GENOMIC DNA]</scope>
    <source>
        <strain evidence="3">Clone GOH B32 T37-40</strain>
    </source>
</reference>
<dbReference type="Pfam" id="PF13952">
    <property type="entry name" value="DUF4216"/>
    <property type="match status" value="1"/>
</dbReference>
<evidence type="ECO:0000313" key="4">
    <source>
        <dbReference type="Proteomes" id="UP001054821"/>
    </source>
</evidence>
<name>A0AAD4WHF9_PRUDU</name>
<dbReference type="PANTHER" id="PTHR48258">
    <property type="entry name" value="DUF4218 DOMAIN-CONTAINING PROTEIN-RELATED"/>
    <property type="match status" value="1"/>
</dbReference>
<feature type="domain" description="DUF4218" evidence="2">
    <location>
        <begin position="137"/>
        <end position="174"/>
    </location>
</feature>
<dbReference type="InterPro" id="IPR025312">
    <property type="entry name" value="DUF4216"/>
</dbReference>
<evidence type="ECO:0000259" key="2">
    <source>
        <dbReference type="Pfam" id="PF13960"/>
    </source>
</evidence>
<accession>A0AAD4WHF9</accession>
<feature type="domain" description="DUF4216" evidence="1">
    <location>
        <begin position="323"/>
        <end position="390"/>
    </location>
</feature>
<gene>
    <name evidence="3" type="ORF">L3X38_011029</name>
</gene>
<comment type="caution">
    <text evidence="3">The sequence shown here is derived from an EMBL/GenBank/DDBJ whole genome shotgun (WGS) entry which is preliminary data.</text>
</comment>
<organism evidence="3 4">
    <name type="scientific">Prunus dulcis</name>
    <name type="common">Almond</name>
    <name type="synonym">Amygdalus dulcis</name>
    <dbReference type="NCBI Taxonomy" id="3755"/>
    <lineage>
        <taxon>Eukaryota</taxon>
        <taxon>Viridiplantae</taxon>
        <taxon>Streptophyta</taxon>
        <taxon>Embryophyta</taxon>
        <taxon>Tracheophyta</taxon>
        <taxon>Spermatophyta</taxon>
        <taxon>Magnoliopsida</taxon>
        <taxon>eudicotyledons</taxon>
        <taxon>Gunneridae</taxon>
        <taxon>Pentapetalae</taxon>
        <taxon>rosids</taxon>
        <taxon>fabids</taxon>
        <taxon>Rosales</taxon>
        <taxon>Rosaceae</taxon>
        <taxon>Amygdaloideae</taxon>
        <taxon>Amygdaleae</taxon>
        <taxon>Prunus</taxon>
    </lineage>
</organism>
<sequence length="449" mass="51468">MDIEKNVCDSIIGTLLEIPGKNKDGIAARLDLLNMGVKTDLQPKYGERRTRLPPGPWNLSRAEKREVCNSFYGMKVPEGYSSNIKNLVSLQNSRLLSLKSHDCHTLMQQLLPVAIRSVLEKPARYAITRLCFFFNAICAKTVDVSKLDKLEEDVVFTLCLLEKYFPPSFFDIMIYESAEGVCSESYYVLENTEEVLPYIEQHMIHIKTAYPKFRKRTKWLQDKHNSTFIQWLRFKVQSELEEDNHGVSENLRWLAAGPNMAVPLYRSYLIKGIKFNIKAQDDVRTTQNSGVYLLTHTMQVASAKDKNPILSNMGFYGVIQEIWDLDYQKFTIPVFRCDWIDSSGLVVDELGFTLVDLSKIGHRNDQFVLASQVKQIFFVDDPMHRGWSIVLSMPNREYNDVIGDEILGDVIIECEPFTRGMPNVDTFDELVGELGGQNIRGGCEDIWTE</sequence>
<keyword evidence="4" id="KW-1185">Reference proteome</keyword>
<dbReference type="InterPro" id="IPR025452">
    <property type="entry name" value="DUF4218"/>
</dbReference>
<dbReference type="Proteomes" id="UP001054821">
    <property type="component" value="Chromosome 2"/>
</dbReference>
<dbReference type="EMBL" id="JAJFAZ020000002">
    <property type="protein sequence ID" value="KAI5343153.1"/>
    <property type="molecule type" value="Genomic_DNA"/>
</dbReference>
<dbReference type="AlphaFoldDB" id="A0AAD4WHF9"/>
<protein>
    <recommendedName>
        <fullName evidence="5">DUF4216 domain-containing protein</fullName>
    </recommendedName>
</protein>
<dbReference type="Pfam" id="PF13960">
    <property type="entry name" value="DUF4218"/>
    <property type="match status" value="1"/>
</dbReference>
<evidence type="ECO:0000313" key="3">
    <source>
        <dbReference type="EMBL" id="KAI5343153.1"/>
    </source>
</evidence>
<proteinExistence type="predicted"/>
<evidence type="ECO:0008006" key="5">
    <source>
        <dbReference type="Google" id="ProtNLM"/>
    </source>
</evidence>